<name>A0AB40B5Y6_DIOCR</name>
<dbReference type="InterPro" id="IPR036047">
    <property type="entry name" value="F-box-like_dom_sf"/>
</dbReference>
<dbReference type="InterPro" id="IPR017451">
    <property type="entry name" value="F-box-assoc_interact_dom"/>
</dbReference>
<dbReference type="GeneID" id="120259207"/>
<proteinExistence type="predicted"/>
<dbReference type="Pfam" id="PF00646">
    <property type="entry name" value="F-box"/>
    <property type="match status" value="1"/>
</dbReference>
<dbReference type="Gene3D" id="1.20.1280.50">
    <property type="match status" value="1"/>
</dbReference>
<accession>A0AB40B5Y6</accession>
<dbReference type="SUPFAM" id="SSF81383">
    <property type="entry name" value="F-box domain"/>
    <property type="match status" value="1"/>
</dbReference>
<dbReference type="InterPro" id="IPR056592">
    <property type="entry name" value="Beta-prop_At3g26010-like"/>
</dbReference>
<dbReference type="NCBIfam" id="TIGR01640">
    <property type="entry name" value="F_box_assoc_1"/>
    <property type="match status" value="1"/>
</dbReference>
<evidence type="ECO:0000259" key="1">
    <source>
        <dbReference type="PROSITE" id="PS50181"/>
    </source>
</evidence>
<sequence>METLSADILIEILTKLPPKSLFRLSSVSKQWQSLISDKYLKNKLPLMLSGVYHLSHSAKASSTVDKPRFACFSENGFEDMSLGFFPFNHISSIIDCCHGLLLCYSSVNDLYYVCNPILKTWFQLPKVEKRSKLTILAFDPCHSMQYKAVCFTAWRAQGAEVEVYSSETGIWTSCLLHFGVDTDKMSATIRYFDGVLYVLALPRSVVGVNLETMSCHRIELPEKVRLDGCIGKSCGQLHYCSKNGKQINIWVMMDSNWRLKHSISVQSEMVKFSAFHPELEIVYLWMPGKIISYDLVNKRFDDVCEFGSEMKDAYLIQMWLYPFFTW</sequence>
<feature type="domain" description="F-box" evidence="1">
    <location>
        <begin position="1"/>
        <end position="44"/>
    </location>
</feature>
<dbReference type="PROSITE" id="PS50181">
    <property type="entry name" value="FBOX"/>
    <property type="match status" value="1"/>
</dbReference>
<dbReference type="AlphaFoldDB" id="A0AB40B5Y6"/>
<dbReference type="SMART" id="SM00256">
    <property type="entry name" value="FBOX"/>
    <property type="match status" value="1"/>
</dbReference>
<reference evidence="3" key="1">
    <citation type="submission" date="2025-08" db="UniProtKB">
        <authorList>
            <consortium name="RefSeq"/>
        </authorList>
    </citation>
    <scope>IDENTIFICATION</scope>
</reference>
<evidence type="ECO:0000313" key="3">
    <source>
        <dbReference type="RefSeq" id="XP_039122700.1"/>
    </source>
</evidence>
<dbReference type="PANTHER" id="PTHR35546">
    <property type="entry name" value="F-BOX PROTEIN INTERACTION DOMAIN PROTEIN-RELATED"/>
    <property type="match status" value="1"/>
</dbReference>
<organism evidence="2 3">
    <name type="scientific">Dioscorea cayennensis subsp. rotundata</name>
    <name type="common">White Guinea yam</name>
    <name type="synonym">Dioscorea rotundata</name>
    <dbReference type="NCBI Taxonomy" id="55577"/>
    <lineage>
        <taxon>Eukaryota</taxon>
        <taxon>Viridiplantae</taxon>
        <taxon>Streptophyta</taxon>
        <taxon>Embryophyta</taxon>
        <taxon>Tracheophyta</taxon>
        <taxon>Spermatophyta</taxon>
        <taxon>Magnoliopsida</taxon>
        <taxon>Liliopsida</taxon>
        <taxon>Dioscoreales</taxon>
        <taxon>Dioscoreaceae</taxon>
        <taxon>Dioscorea</taxon>
    </lineage>
</organism>
<dbReference type="Proteomes" id="UP001515500">
    <property type="component" value="Chromosome 4"/>
</dbReference>
<evidence type="ECO:0000313" key="2">
    <source>
        <dbReference type="Proteomes" id="UP001515500"/>
    </source>
</evidence>
<dbReference type="InterPro" id="IPR055290">
    <property type="entry name" value="At3g26010-like"/>
</dbReference>
<keyword evidence="2" id="KW-1185">Reference proteome</keyword>
<dbReference type="RefSeq" id="XP_039122700.1">
    <property type="nucleotide sequence ID" value="XM_039266766.1"/>
</dbReference>
<dbReference type="PANTHER" id="PTHR35546:SF130">
    <property type="entry name" value="EXPRESSED PROTEIN"/>
    <property type="match status" value="1"/>
</dbReference>
<dbReference type="InterPro" id="IPR001810">
    <property type="entry name" value="F-box_dom"/>
</dbReference>
<protein>
    <submittedName>
        <fullName evidence="3">F-box protein At5g07610-like</fullName>
    </submittedName>
</protein>
<gene>
    <name evidence="3" type="primary">LOC120259207</name>
</gene>
<dbReference type="Pfam" id="PF24750">
    <property type="entry name" value="b-prop_At3g26010-like"/>
    <property type="match status" value="1"/>
</dbReference>